<evidence type="ECO:0000313" key="5">
    <source>
        <dbReference type="EMBL" id="MBL4914919.1"/>
    </source>
</evidence>
<reference evidence="5 6" key="1">
    <citation type="submission" date="2021-01" db="EMBL/GenBank/DDBJ databases">
        <title>Genome sequence of Shewanella schlegeliana JCM 11561.</title>
        <authorList>
            <person name="Zhang H."/>
            <person name="Li C."/>
        </authorList>
    </citation>
    <scope>NUCLEOTIDE SEQUENCE [LARGE SCALE GENOMIC DNA]</scope>
    <source>
        <strain evidence="5 6">JCM 11561</strain>
    </source>
</reference>
<dbReference type="EMBL" id="JAESVD010000011">
    <property type="protein sequence ID" value="MBL4914919.1"/>
    <property type="molecule type" value="Genomic_DNA"/>
</dbReference>
<evidence type="ECO:0000256" key="3">
    <source>
        <dbReference type="SAM" id="MobiDB-lite"/>
    </source>
</evidence>
<dbReference type="Gene3D" id="1.10.287.470">
    <property type="entry name" value="Helix hairpin bin"/>
    <property type="match status" value="1"/>
</dbReference>
<accession>A0ABS1T2L2</accession>
<dbReference type="Gene3D" id="2.40.420.20">
    <property type="match status" value="1"/>
</dbReference>
<sequence length="470" mass="50454">MKTNNKEVVQTMMLTNGTAKSRSFDLNAVTRAMSFGFLMSLTTAFVLPTLATAGDGHDHGAEEVVLVQTQDDGHDHAAEETAHDDSHDHNAEEASAHEVSHDHDAEEVKAKDDGHGHDEAEKKDDGHGHGAEEAEEDVHGIELTAAQLALAKIEVAQLSEQTFSLEDVATATIVVDRDRTVTIAPQVDVRVLKRNVVPGQEVNKGDVLLTLGGVAVAQAQADYINAAAEWSRVKRMSSSAVSASRRLMAQVDAELKRATLEAMKMTPTQIKALANAPETIGSYQLIAPISGRVQQDIALLGQIVPAGTALMQLTDESHLWVEAELTPTQAEKVSIGSKTVVKVGDKSMEGTIIGRSHELDSVTRTEQILVAFENAGHVLHAGQFAELYLPDASKGGVILPDSALTRSSDGHWQVFIEGAEGFEALEVEVVERQRGMNLVRGLAKDTKVVISGAFFLASEQAKSGFDIHNH</sequence>
<gene>
    <name evidence="5" type="ORF">JMA39_17600</name>
</gene>
<evidence type="ECO:0000313" key="6">
    <source>
        <dbReference type="Proteomes" id="UP000604898"/>
    </source>
</evidence>
<dbReference type="PANTHER" id="PTHR30097:SF15">
    <property type="entry name" value="CATION EFFLUX SYSTEM PROTEIN CUSB"/>
    <property type="match status" value="1"/>
</dbReference>
<protein>
    <submittedName>
        <fullName evidence="5">Efflux RND transporter periplasmic adaptor subunit</fullName>
    </submittedName>
</protein>
<dbReference type="InterPro" id="IPR051909">
    <property type="entry name" value="MFP_Cation_Efflux"/>
</dbReference>
<feature type="domain" description="Multidrug resistance protein MdtA-like barrel-sandwich hybrid" evidence="4">
    <location>
        <begin position="179"/>
        <end position="314"/>
    </location>
</feature>
<dbReference type="SUPFAM" id="SSF111369">
    <property type="entry name" value="HlyD-like secretion proteins"/>
    <property type="match status" value="1"/>
</dbReference>
<dbReference type="InterPro" id="IPR006143">
    <property type="entry name" value="RND_pump_MFP"/>
</dbReference>
<keyword evidence="2" id="KW-0813">Transport</keyword>
<dbReference type="NCBIfam" id="TIGR01730">
    <property type="entry name" value="RND_mfp"/>
    <property type="match status" value="1"/>
</dbReference>
<keyword evidence="6" id="KW-1185">Reference proteome</keyword>
<dbReference type="Pfam" id="PF25917">
    <property type="entry name" value="BSH_RND"/>
    <property type="match status" value="1"/>
</dbReference>
<dbReference type="RefSeq" id="WP_202723187.1">
    <property type="nucleotide sequence ID" value="NZ_BPEX01000007.1"/>
</dbReference>
<dbReference type="Gene3D" id="2.40.50.100">
    <property type="match status" value="1"/>
</dbReference>
<name>A0ABS1T2L2_9GAMM</name>
<dbReference type="Proteomes" id="UP000604898">
    <property type="component" value="Unassembled WGS sequence"/>
</dbReference>
<comment type="caution">
    <text evidence="5">The sequence shown here is derived from an EMBL/GenBank/DDBJ whole genome shotgun (WGS) entry which is preliminary data.</text>
</comment>
<proteinExistence type="inferred from homology"/>
<evidence type="ECO:0000259" key="4">
    <source>
        <dbReference type="Pfam" id="PF25917"/>
    </source>
</evidence>
<organism evidence="5 6">
    <name type="scientific">Shewanella schlegeliana</name>
    <dbReference type="NCBI Taxonomy" id="190308"/>
    <lineage>
        <taxon>Bacteria</taxon>
        <taxon>Pseudomonadati</taxon>
        <taxon>Pseudomonadota</taxon>
        <taxon>Gammaproteobacteria</taxon>
        <taxon>Alteromonadales</taxon>
        <taxon>Shewanellaceae</taxon>
        <taxon>Shewanella</taxon>
    </lineage>
</organism>
<comment type="similarity">
    <text evidence="1">Belongs to the membrane fusion protein (MFP) (TC 8.A.1) family.</text>
</comment>
<evidence type="ECO:0000256" key="2">
    <source>
        <dbReference type="ARBA" id="ARBA00022448"/>
    </source>
</evidence>
<dbReference type="PANTHER" id="PTHR30097">
    <property type="entry name" value="CATION EFFLUX SYSTEM PROTEIN CUSB"/>
    <property type="match status" value="1"/>
</dbReference>
<dbReference type="InterPro" id="IPR058625">
    <property type="entry name" value="MdtA-like_BSH"/>
</dbReference>
<evidence type="ECO:0000256" key="1">
    <source>
        <dbReference type="ARBA" id="ARBA00009477"/>
    </source>
</evidence>
<feature type="region of interest" description="Disordered" evidence="3">
    <location>
        <begin position="72"/>
        <end position="136"/>
    </location>
</feature>
<dbReference type="Gene3D" id="2.40.30.170">
    <property type="match status" value="1"/>
</dbReference>